<evidence type="ECO:0000313" key="3">
    <source>
        <dbReference type="Proteomes" id="UP000192758"/>
    </source>
</evidence>
<keyword evidence="3" id="KW-1185">Reference proteome</keyword>
<dbReference type="VEuPathDB" id="MicrosporidiaDB:EHP00_1007"/>
<accession>A0A1W0E682</accession>
<dbReference type="EMBL" id="MNPJ01000017">
    <property type="protein sequence ID" value="OQS54728.1"/>
    <property type="molecule type" value="Genomic_DNA"/>
</dbReference>
<evidence type="ECO:0000313" key="2">
    <source>
        <dbReference type="EMBL" id="OQS54728.1"/>
    </source>
</evidence>
<gene>
    <name evidence="2" type="ORF">EHP00_1007</name>
</gene>
<dbReference type="AlphaFoldDB" id="A0A1W0E682"/>
<organism evidence="2 3">
    <name type="scientific">Ecytonucleospora hepatopenaei</name>
    <dbReference type="NCBI Taxonomy" id="646526"/>
    <lineage>
        <taxon>Eukaryota</taxon>
        <taxon>Fungi</taxon>
        <taxon>Fungi incertae sedis</taxon>
        <taxon>Microsporidia</taxon>
        <taxon>Enterocytozoonidae</taxon>
        <taxon>Ecytonucleospora</taxon>
    </lineage>
</organism>
<reference evidence="2 3" key="1">
    <citation type="journal article" date="2017" name="Environ. Microbiol.">
        <title>Decay of the glycolytic pathway and adaptation to intranuclear parasitism within Enterocytozoonidae microsporidia.</title>
        <authorList>
            <person name="Wiredu Boakye D."/>
            <person name="Jaroenlak P."/>
            <person name="Prachumwat A."/>
            <person name="Williams T.A."/>
            <person name="Bateman K.S."/>
            <person name="Itsathitphaisarn O."/>
            <person name="Sritunyalucksana K."/>
            <person name="Paszkiewicz K.H."/>
            <person name="Moore K.A."/>
            <person name="Stentiford G.D."/>
            <person name="Williams B.A."/>
        </authorList>
    </citation>
    <scope>NUCLEOTIDE SEQUENCE [LARGE SCALE GENOMIC DNA]</scope>
    <source>
        <strain evidence="2 3">TH1</strain>
    </source>
</reference>
<sequence>MHFYSFLFGTVNTTTTTLEEITSVTNGSGENVKTSLSNGTTTRSRSSTDDVENGTPSLLGTKLLEILGAFL</sequence>
<proteinExistence type="predicted"/>
<comment type="caution">
    <text evidence="2">The sequence shown here is derived from an EMBL/GenBank/DDBJ whole genome shotgun (WGS) entry which is preliminary data.</text>
</comment>
<protein>
    <submittedName>
        <fullName evidence="2">Uncharacterized protein</fullName>
    </submittedName>
</protein>
<evidence type="ECO:0000256" key="1">
    <source>
        <dbReference type="SAM" id="MobiDB-lite"/>
    </source>
</evidence>
<feature type="region of interest" description="Disordered" evidence="1">
    <location>
        <begin position="26"/>
        <end position="54"/>
    </location>
</feature>
<name>A0A1W0E682_9MICR</name>
<feature type="compositionally biased region" description="Low complexity" evidence="1">
    <location>
        <begin position="34"/>
        <end position="45"/>
    </location>
</feature>
<dbReference type="Proteomes" id="UP000192758">
    <property type="component" value="Unassembled WGS sequence"/>
</dbReference>